<reference evidence="7" key="1">
    <citation type="submission" date="2025-08" db="UniProtKB">
        <authorList>
            <consortium name="RefSeq"/>
        </authorList>
    </citation>
    <scope>IDENTIFICATION</scope>
</reference>
<evidence type="ECO:0000256" key="4">
    <source>
        <dbReference type="ARBA" id="ARBA00022729"/>
    </source>
</evidence>
<gene>
    <name evidence="7" type="primary">LOC101574047</name>
</gene>
<dbReference type="AlphaFoldDB" id="A0A6P3FIV2"/>
<dbReference type="RefSeq" id="XP_004640606.2">
    <property type="nucleotide sequence ID" value="XM_004640549.2"/>
</dbReference>
<dbReference type="InterPro" id="IPR012674">
    <property type="entry name" value="Calycin"/>
</dbReference>
<dbReference type="SUPFAM" id="SSF50814">
    <property type="entry name" value="Lipocalins"/>
    <property type="match status" value="1"/>
</dbReference>
<feature type="domain" description="Lipocalin/cytosolic fatty-acid binding" evidence="5">
    <location>
        <begin position="86"/>
        <end position="222"/>
    </location>
</feature>
<organism evidence="6 7">
    <name type="scientific">Octodon degus</name>
    <name type="common">Degu</name>
    <name type="synonym">Sciurus degus</name>
    <dbReference type="NCBI Taxonomy" id="10160"/>
    <lineage>
        <taxon>Eukaryota</taxon>
        <taxon>Metazoa</taxon>
        <taxon>Chordata</taxon>
        <taxon>Craniata</taxon>
        <taxon>Vertebrata</taxon>
        <taxon>Euteleostomi</taxon>
        <taxon>Mammalia</taxon>
        <taxon>Eutheria</taxon>
        <taxon>Euarchontoglires</taxon>
        <taxon>Glires</taxon>
        <taxon>Rodentia</taxon>
        <taxon>Hystricomorpha</taxon>
        <taxon>Octodontidae</taxon>
        <taxon>Octodon</taxon>
    </lineage>
</organism>
<dbReference type="InterPro" id="IPR002450">
    <property type="entry name" value="von_Ebner_gland"/>
</dbReference>
<dbReference type="GO" id="GO:0005615">
    <property type="term" value="C:extracellular space"/>
    <property type="evidence" value="ECO:0007669"/>
    <property type="project" value="TreeGrafter"/>
</dbReference>
<dbReference type="Gene3D" id="2.40.128.20">
    <property type="match status" value="1"/>
</dbReference>
<dbReference type="InterPro" id="IPR000566">
    <property type="entry name" value="Lipocln_cytosolic_FA-bd_dom"/>
</dbReference>
<proteinExistence type="inferred from homology"/>
<evidence type="ECO:0000256" key="3">
    <source>
        <dbReference type="ARBA" id="ARBA00022525"/>
    </source>
</evidence>
<dbReference type="CDD" id="cd19414">
    <property type="entry name" value="lipocalin_1_3_4_13-like"/>
    <property type="match status" value="1"/>
</dbReference>
<dbReference type="PANTHER" id="PTHR11430">
    <property type="entry name" value="LIPOCALIN"/>
    <property type="match status" value="1"/>
</dbReference>
<sequence length="247" mass="28198">MDVDLAIRMWEGHGQCQVCTSPGHRGHKGRLERSGPSLMQPAGDLLSHEHSAGMKTLLLTLVLLGLVAALQAQDPLSLQPEEPDITGKWYMKAIVTNRNMTQSPRLAFPLTVTAQGDVNFETRITFMWRGGCHKNTLRFQKTRDPSVYMFWNLTRIHIEKLSVKGHYICYAEHQLLFGENLHMGYLLGRTPEENPKALEEFRKFAQRKRFPQEKIVIPEQREHCVPKRGHGSRDPHFLPLGQAAEDI</sequence>
<evidence type="ECO:0000259" key="5">
    <source>
        <dbReference type="Pfam" id="PF00061"/>
    </source>
</evidence>
<dbReference type="OrthoDB" id="9633365at2759"/>
<dbReference type="PANTHER" id="PTHR11430:SF129">
    <property type="entry name" value="ODORANT-BINDING PROTEIN 2A-RELATED"/>
    <property type="match status" value="1"/>
</dbReference>
<evidence type="ECO:0000313" key="6">
    <source>
        <dbReference type="Proteomes" id="UP000515203"/>
    </source>
</evidence>
<dbReference type="Proteomes" id="UP000515203">
    <property type="component" value="Unplaced"/>
</dbReference>
<protein>
    <submittedName>
        <fullName evidence="7">Vomeronasal secretory protein 2-like</fullName>
    </submittedName>
</protein>
<dbReference type="GO" id="GO:0036094">
    <property type="term" value="F:small molecule binding"/>
    <property type="evidence" value="ECO:0007669"/>
    <property type="project" value="InterPro"/>
</dbReference>
<dbReference type="FunCoup" id="A0A6P3FIV2">
    <property type="interactions" value="161"/>
</dbReference>
<dbReference type="InParanoid" id="A0A6P3FIV2"/>
<accession>A0A6P3FIV2</accession>
<dbReference type="GeneID" id="101574047"/>
<evidence type="ECO:0000256" key="2">
    <source>
        <dbReference type="ARBA" id="ARBA00006889"/>
    </source>
</evidence>
<evidence type="ECO:0000256" key="1">
    <source>
        <dbReference type="ARBA" id="ARBA00004613"/>
    </source>
</evidence>
<keyword evidence="3" id="KW-0964">Secreted</keyword>
<keyword evidence="4" id="KW-0732">Signal</keyword>
<evidence type="ECO:0000313" key="7">
    <source>
        <dbReference type="RefSeq" id="XP_004640606.2"/>
    </source>
</evidence>
<comment type="subcellular location">
    <subcellularLocation>
        <location evidence="1">Secreted</location>
    </subcellularLocation>
</comment>
<comment type="similarity">
    <text evidence="2">Belongs to the calycin superfamily. Lipocalin family.</text>
</comment>
<name>A0A6P3FIV2_OCTDE</name>
<dbReference type="PRINTS" id="PR01175">
    <property type="entry name" value="VNEBNERGLAND"/>
</dbReference>
<dbReference type="Pfam" id="PF00061">
    <property type="entry name" value="Lipocalin"/>
    <property type="match status" value="1"/>
</dbReference>
<keyword evidence="6" id="KW-1185">Reference proteome</keyword>
<dbReference type="InterPro" id="IPR002345">
    <property type="entry name" value="Lipocalin"/>
</dbReference>